<dbReference type="GO" id="GO:0005737">
    <property type="term" value="C:cytoplasm"/>
    <property type="evidence" value="ECO:0007669"/>
    <property type="project" value="TreeGrafter"/>
</dbReference>
<keyword evidence="1" id="KW-0677">Repeat</keyword>
<accession>A0A835YKZ4</accession>
<dbReference type="PROSITE" id="PS00020">
    <property type="entry name" value="ACTININ_2"/>
    <property type="match status" value="1"/>
</dbReference>
<dbReference type="SUPFAM" id="SSF47576">
    <property type="entry name" value="Calponin-homology domain, CH-domain"/>
    <property type="match status" value="1"/>
</dbReference>
<feature type="domain" description="Calponin-homology (CH)" evidence="4">
    <location>
        <begin position="29"/>
        <end position="144"/>
    </location>
</feature>
<dbReference type="GO" id="GO:0051015">
    <property type="term" value="F:actin filament binding"/>
    <property type="evidence" value="ECO:0007669"/>
    <property type="project" value="InterPro"/>
</dbReference>
<dbReference type="OrthoDB" id="431378at2759"/>
<keyword evidence="6" id="KW-1185">Reference proteome</keyword>
<gene>
    <name evidence="5" type="ORF">JKP88DRAFT_158841</name>
</gene>
<dbReference type="PANTHER" id="PTHR19961">
    <property type="entry name" value="FIMBRIN/PLASTIN"/>
    <property type="match status" value="1"/>
</dbReference>
<reference evidence="5" key="1">
    <citation type="submission" date="2021-02" db="EMBL/GenBank/DDBJ databases">
        <title>First Annotated Genome of the Yellow-green Alga Tribonema minus.</title>
        <authorList>
            <person name="Mahan K.M."/>
        </authorList>
    </citation>
    <scope>NUCLEOTIDE SEQUENCE</scope>
    <source>
        <strain evidence="5">UTEX B ZZ1240</strain>
    </source>
</reference>
<dbReference type="Pfam" id="PF00307">
    <property type="entry name" value="CH"/>
    <property type="match status" value="2"/>
</dbReference>
<evidence type="ECO:0000256" key="3">
    <source>
        <dbReference type="SAM" id="MobiDB-lite"/>
    </source>
</evidence>
<dbReference type="Proteomes" id="UP000664859">
    <property type="component" value="Unassembled WGS sequence"/>
</dbReference>
<dbReference type="PROSITE" id="PS50021">
    <property type="entry name" value="CH"/>
    <property type="match status" value="2"/>
</dbReference>
<evidence type="ECO:0000313" key="6">
    <source>
        <dbReference type="Proteomes" id="UP000664859"/>
    </source>
</evidence>
<dbReference type="GO" id="GO:0051017">
    <property type="term" value="P:actin filament bundle assembly"/>
    <property type="evidence" value="ECO:0007669"/>
    <property type="project" value="InterPro"/>
</dbReference>
<comment type="caution">
    <text evidence="5">The sequence shown here is derived from an EMBL/GenBank/DDBJ whole genome shotgun (WGS) entry which is preliminary data.</text>
</comment>
<dbReference type="AlphaFoldDB" id="A0A835YKZ4"/>
<sequence>MSLSIPSDPLSPACYPPPPPHPPLRARSYEETVAFSAYVNQAVGAAPQLAHRLPIAPATLVRACADGVVLCHLVNEAAAGSVPERLINRREPLSIFQATENCNHAIAAVRALGCPVVNIGARDITEEKTILLLALLWQIIKAKISSQVSLAACPRLRLLREPGESEAAFAALPVEQLLLRWFNHQLHWAGAARRLRNLDRDLADAECYAALLRRLGRGGGGARVLALERCRTPRRLAEHVINAAATDLGVAAVIHAAHITSGNARLNMAFIAQLVSAAAAAVTARWQC</sequence>
<dbReference type="PANTHER" id="PTHR19961:SF18">
    <property type="entry name" value="FI19014P1"/>
    <property type="match status" value="1"/>
</dbReference>
<dbReference type="GO" id="GO:0051639">
    <property type="term" value="P:actin filament network formation"/>
    <property type="evidence" value="ECO:0007669"/>
    <property type="project" value="TreeGrafter"/>
</dbReference>
<feature type="compositionally biased region" description="Low complexity" evidence="3">
    <location>
        <begin position="1"/>
        <end position="13"/>
    </location>
</feature>
<dbReference type="CDD" id="cd21218">
    <property type="entry name" value="CH_PLS_FIM_rpt2"/>
    <property type="match status" value="1"/>
</dbReference>
<dbReference type="SMART" id="SM00033">
    <property type="entry name" value="CH"/>
    <property type="match status" value="2"/>
</dbReference>
<dbReference type="EMBL" id="JAFCMP010000525">
    <property type="protein sequence ID" value="KAG5177406.1"/>
    <property type="molecule type" value="Genomic_DNA"/>
</dbReference>
<feature type="domain" description="Calponin-homology (CH)" evidence="4">
    <location>
        <begin position="172"/>
        <end position="279"/>
    </location>
</feature>
<evidence type="ECO:0000313" key="5">
    <source>
        <dbReference type="EMBL" id="KAG5177406.1"/>
    </source>
</evidence>
<evidence type="ECO:0000256" key="1">
    <source>
        <dbReference type="ARBA" id="ARBA00022737"/>
    </source>
</evidence>
<dbReference type="GO" id="GO:0005884">
    <property type="term" value="C:actin filament"/>
    <property type="evidence" value="ECO:0007669"/>
    <property type="project" value="TreeGrafter"/>
</dbReference>
<evidence type="ECO:0000256" key="2">
    <source>
        <dbReference type="ARBA" id="ARBA00023203"/>
    </source>
</evidence>
<dbReference type="InterPro" id="IPR036872">
    <property type="entry name" value="CH_dom_sf"/>
</dbReference>
<dbReference type="CDD" id="cd21217">
    <property type="entry name" value="CH_PLS_FIM_rpt1"/>
    <property type="match status" value="1"/>
</dbReference>
<dbReference type="InterPro" id="IPR001715">
    <property type="entry name" value="CH_dom"/>
</dbReference>
<dbReference type="GO" id="GO:0032432">
    <property type="term" value="C:actin filament bundle"/>
    <property type="evidence" value="ECO:0007669"/>
    <property type="project" value="TreeGrafter"/>
</dbReference>
<name>A0A835YKZ4_9STRA</name>
<feature type="region of interest" description="Disordered" evidence="3">
    <location>
        <begin position="1"/>
        <end position="22"/>
    </location>
</feature>
<dbReference type="InterPro" id="IPR039959">
    <property type="entry name" value="Fimbrin/Plastin"/>
</dbReference>
<dbReference type="Gene3D" id="1.10.418.10">
    <property type="entry name" value="Calponin-like domain"/>
    <property type="match status" value="2"/>
</dbReference>
<evidence type="ECO:0000259" key="4">
    <source>
        <dbReference type="PROSITE" id="PS50021"/>
    </source>
</evidence>
<organism evidence="5 6">
    <name type="scientific">Tribonema minus</name>
    <dbReference type="NCBI Taxonomy" id="303371"/>
    <lineage>
        <taxon>Eukaryota</taxon>
        <taxon>Sar</taxon>
        <taxon>Stramenopiles</taxon>
        <taxon>Ochrophyta</taxon>
        <taxon>PX clade</taxon>
        <taxon>Xanthophyceae</taxon>
        <taxon>Tribonematales</taxon>
        <taxon>Tribonemataceae</taxon>
        <taxon>Tribonema</taxon>
    </lineage>
</organism>
<keyword evidence="2" id="KW-0009">Actin-binding</keyword>
<dbReference type="InterPro" id="IPR001589">
    <property type="entry name" value="Actinin_actin-bd_CS"/>
</dbReference>
<proteinExistence type="predicted"/>
<protein>
    <submittedName>
        <fullName evidence="5">Calponin homology domain-containing protein</fullName>
    </submittedName>
</protein>